<dbReference type="RefSeq" id="WP_013609788.1">
    <property type="nucleotide sequence ID" value="NC_015155.1"/>
</dbReference>
<evidence type="ECO:0000313" key="2">
    <source>
        <dbReference type="Proteomes" id="UP000007484"/>
    </source>
</evidence>
<protein>
    <submittedName>
        <fullName evidence="1">Uncharacterized protein</fullName>
    </submittedName>
</protein>
<evidence type="ECO:0000313" key="1">
    <source>
        <dbReference type="EMBL" id="ADX97875.1"/>
    </source>
</evidence>
<dbReference type="HOGENOM" id="CLU_151902_0_0_14"/>
<organism evidence="1 2">
    <name type="scientific">Mycoplasma suis (strain Illinois)</name>
    <dbReference type="NCBI Taxonomy" id="768700"/>
    <lineage>
        <taxon>Bacteria</taxon>
        <taxon>Bacillati</taxon>
        <taxon>Mycoplasmatota</taxon>
        <taxon>Mollicutes</taxon>
        <taxon>Mycoplasmataceae</taxon>
        <taxon>Mycoplasma</taxon>
    </lineage>
</organism>
<dbReference type="AlphaFoldDB" id="F0QQV5"/>
<gene>
    <name evidence="1" type="ordered locus">MSU_0333</name>
</gene>
<dbReference type="KEGG" id="mss:MSU_0333"/>
<sequence length="125" mass="13249">MLLKALIALATGAGIAVPVSSAIKDSIYPRVSSVLKRSDSAVKLVWTAGGFHEEVGDMINGLGKVIKGEKEGQTKGEVIGLELKTSGIFTKDICKTLGFKEKNTSGLACEQRIEGNEEEIKSLSL</sequence>
<reference evidence="1 2" key="1">
    <citation type="journal article" date="2011" name="J. Bacteriol.">
        <title>Complete genome sequences of two hemotropic Mycoplasmas, Mycoplasma haemofelis strain Ohio2 and Mycoplasma suis strain Illinois.</title>
        <authorList>
            <person name="Messick J.B."/>
            <person name="Santos A.P."/>
            <person name="Guimaraes A.M."/>
        </authorList>
    </citation>
    <scope>NUCLEOTIDE SEQUENCE [LARGE SCALE GENOMIC DNA]</scope>
    <source>
        <strain evidence="1 2">Illinois</strain>
    </source>
</reference>
<accession>F0QQV5</accession>
<dbReference type="STRING" id="768700.MSU_0333"/>
<keyword evidence="2" id="KW-1185">Reference proteome</keyword>
<name>F0QQV5_MYCSL</name>
<dbReference type="Proteomes" id="UP000007484">
    <property type="component" value="Chromosome"/>
</dbReference>
<proteinExistence type="predicted"/>
<dbReference type="EMBL" id="CP002525">
    <property type="protein sequence ID" value="ADX97875.1"/>
    <property type="molecule type" value="Genomic_DNA"/>
</dbReference>